<dbReference type="InterPro" id="IPR003779">
    <property type="entry name" value="CMD-like"/>
</dbReference>
<dbReference type="Proteomes" id="UP000232453">
    <property type="component" value="Unassembled WGS sequence"/>
</dbReference>
<organism evidence="3 4">
    <name type="scientific">Pseudonocardia alni</name>
    <name type="common">Amycolata alni</name>
    <dbReference type="NCBI Taxonomy" id="33907"/>
    <lineage>
        <taxon>Bacteria</taxon>
        <taxon>Bacillati</taxon>
        <taxon>Actinomycetota</taxon>
        <taxon>Actinomycetes</taxon>
        <taxon>Pseudonocardiales</taxon>
        <taxon>Pseudonocardiaceae</taxon>
        <taxon>Pseudonocardia</taxon>
    </lineage>
</organism>
<reference evidence="3 4" key="1">
    <citation type="submission" date="2017-11" db="EMBL/GenBank/DDBJ databases">
        <title>Sequencing the genomes of 1000 actinobacteria strains.</title>
        <authorList>
            <person name="Klenk H.-P."/>
        </authorList>
    </citation>
    <scope>NUCLEOTIDE SEQUENCE [LARGE SCALE GENOMIC DNA]</scope>
    <source>
        <strain evidence="3 4">DSM 44104</strain>
    </source>
</reference>
<accession>A0AA44UQD1</accession>
<evidence type="ECO:0000256" key="1">
    <source>
        <dbReference type="SAM" id="MobiDB-lite"/>
    </source>
</evidence>
<dbReference type="SUPFAM" id="SSF69118">
    <property type="entry name" value="AhpD-like"/>
    <property type="match status" value="1"/>
</dbReference>
<dbReference type="Gene3D" id="1.20.1290.10">
    <property type="entry name" value="AhpD-like"/>
    <property type="match status" value="1"/>
</dbReference>
<comment type="caution">
    <text evidence="3">The sequence shown here is derived from an EMBL/GenBank/DDBJ whole genome shotgun (WGS) entry which is preliminary data.</text>
</comment>
<evidence type="ECO:0000313" key="3">
    <source>
        <dbReference type="EMBL" id="PKB31370.1"/>
    </source>
</evidence>
<dbReference type="NCBIfam" id="TIGR00778">
    <property type="entry name" value="ahpD_dom"/>
    <property type="match status" value="1"/>
</dbReference>
<evidence type="ECO:0000259" key="2">
    <source>
        <dbReference type="Pfam" id="PF02627"/>
    </source>
</evidence>
<dbReference type="GO" id="GO:0051920">
    <property type="term" value="F:peroxiredoxin activity"/>
    <property type="evidence" value="ECO:0007669"/>
    <property type="project" value="InterPro"/>
</dbReference>
<evidence type="ECO:0000313" key="4">
    <source>
        <dbReference type="Proteomes" id="UP000232453"/>
    </source>
</evidence>
<dbReference type="Pfam" id="PF02627">
    <property type="entry name" value="CMD"/>
    <property type="match status" value="1"/>
</dbReference>
<feature type="domain" description="Carboxymuconolactone decarboxylase-like" evidence="2">
    <location>
        <begin position="32"/>
        <end position="115"/>
    </location>
</feature>
<protein>
    <submittedName>
        <fullName evidence="3">AhpD family alkylhydroperoxidase</fullName>
    </submittedName>
</protein>
<feature type="region of interest" description="Disordered" evidence="1">
    <location>
        <begin position="1"/>
        <end position="22"/>
    </location>
</feature>
<dbReference type="EMBL" id="PHUJ01000003">
    <property type="protein sequence ID" value="PKB31370.1"/>
    <property type="molecule type" value="Genomic_DNA"/>
</dbReference>
<sequence>MIAPPTTPSTNATAPKGTVMEPRISRPYRHVPDGYRALTALEASTRDDAVLPRTVQELVRLRASQINGCGFCVDMHSHDALDSGEAVERLFSVAAWREAPWFTRQERAALALTEEVTRLADRPDAVPDAVWDEAAAVFDERALTLLVTTVATINAWNRISVATRQIAGSHRRAAAAGRP</sequence>
<dbReference type="InterPro" id="IPR029032">
    <property type="entry name" value="AhpD-like"/>
</dbReference>
<dbReference type="PANTHER" id="PTHR34846">
    <property type="entry name" value="4-CARBOXYMUCONOLACTONE DECARBOXYLASE FAMILY PROTEIN (AFU_ORTHOLOGUE AFUA_6G11590)"/>
    <property type="match status" value="1"/>
</dbReference>
<dbReference type="AlphaFoldDB" id="A0AA44UQD1"/>
<gene>
    <name evidence="3" type="ORF">ATL51_3057</name>
</gene>
<feature type="compositionally biased region" description="Low complexity" evidence="1">
    <location>
        <begin position="1"/>
        <end position="15"/>
    </location>
</feature>
<dbReference type="PANTHER" id="PTHR34846:SF7">
    <property type="entry name" value="BLL7811 PROTEIN"/>
    <property type="match status" value="1"/>
</dbReference>
<dbReference type="InterPro" id="IPR004675">
    <property type="entry name" value="AhpD_core"/>
</dbReference>
<name>A0AA44UQD1_PSEA5</name>
<proteinExistence type="predicted"/>